<keyword evidence="1" id="KW-0472">Membrane</keyword>
<protein>
    <recommendedName>
        <fullName evidence="4">DUF5590 domain-containing protein</fullName>
    </recommendedName>
</protein>
<name>A0A844FLX5_9LACO</name>
<keyword evidence="1" id="KW-0812">Transmembrane</keyword>
<dbReference type="RefSeq" id="WP_154486466.1">
    <property type="nucleotide sequence ID" value="NZ_VUMW01000004.1"/>
</dbReference>
<dbReference type="AlphaFoldDB" id="A0A844FLX5"/>
<dbReference type="Proteomes" id="UP000452141">
    <property type="component" value="Unassembled WGS sequence"/>
</dbReference>
<evidence type="ECO:0000313" key="2">
    <source>
        <dbReference type="EMBL" id="MST79378.1"/>
    </source>
</evidence>
<dbReference type="Gene3D" id="3.10.450.40">
    <property type="match status" value="1"/>
</dbReference>
<accession>A0A844FLX5</accession>
<dbReference type="EMBL" id="VUMW01000004">
    <property type="protein sequence ID" value="MST79378.1"/>
    <property type="molecule type" value="Genomic_DNA"/>
</dbReference>
<proteinExistence type="predicted"/>
<dbReference type="SUPFAM" id="SSF54403">
    <property type="entry name" value="Cystatin/monellin"/>
    <property type="match status" value="1"/>
</dbReference>
<reference evidence="2 3" key="1">
    <citation type="submission" date="2019-08" db="EMBL/GenBank/DDBJ databases">
        <title>In-depth cultivation of the pig gut microbiome towards novel bacterial diversity and tailored functional studies.</title>
        <authorList>
            <person name="Wylensek D."/>
            <person name="Hitch T.C.A."/>
            <person name="Clavel T."/>
        </authorList>
    </citation>
    <scope>NUCLEOTIDE SEQUENCE [LARGE SCALE GENOMIC DNA]</scope>
    <source>
        <strain evidence="2 3">WCA-470BD-2E</strain>
    </source>
</reference>
<evidence type="ECO:0000256" key="1">
    <source>
        <dbReference type="SAM" id="Phobius"/>
    </source>
</evidence>
<evidence type="ECO:0000313" key="3">
    <source>
        <dbReference type="Proteomes" id="UP000452141"/>
    </source>
</evidence>
<comment type="caution">
    <text evidence="2">The sequence shown here is derived from an EMBL/GenBank/DDBJ whole genome shotgun (WGS) entry which is preliminary data.</text>
</comment>
<dbReference type="InterPro" id="IPR046350">
    <property type="entry name" value="Cystatin_sf"/>
</dbReference>
<gene>
    <name evidence="2" type="ORF">FYJ61_02540</name>
</gene>
<organism evidence="2 3">
    <name type="scientific">Lactobacillus equicursoris</name>
    <dbReference type="NCBI Taxonomy" id="420645"/>
    <lineage>
        <taxon>Bacteria</taxon>
        <taxon>Bacillati</taxon>
        <taxon>Bacillota</taxon>
        <taxon>Bacilli</taxon>
        <taxon>Lactobacillales</taxon>
        <taxon>Lactobacillaceae</taxon>
        <taxon>Lactobacillus</taxon>
    </lineage>
</organism>
<sequence>MLLNDKVKTVLQYLAWLVFFLAIAYFGLVMLVKNATQPYVKADAKVAKLVKQTSMSKVTKYYHLNRGTKSLSAAGKTASGKDAYFVYLPGTKKAYYYSASEGVSESTVKQNFQKKYPKKTVKEINLGWHKGQAVWEVTATNSDGSYCYAIYQFKDGKLLSLVDKL</sequence>
<keyword evidence="1" id="KW-1133">Transmembrane helix</keyword>
<feature type="transmembrane region" description="Helical" evidence="1">
    <location>
        <begin position="13"/>
        <end position="32"/>
    </location>
</feature>
<evidence type="ECO:0008006" key="4">
    <source>
        <dbReference type="Google" id="ProtNLM"/>
    </source>
</evidence>